<evidence type="ECO:0000313" key="2">
    <source>
        <dbReference type="EMBL" id="MCW1933892.1"/>
    </source>
</evidence>
<dbReference type="Proteomes" id="UP001208938">
    <property type="component" value="Unassembled WGS sequence"/>
</dbReference>
<dbReference type="InterPro" id="IPR002491">
    <property type="entry name" value="ABC_transptr_periplasmic_BD"/>
</dbReference>
<feature type="domain" description="Fe/B12 periplasmic-binding" evidence="1">
    <location>
        <begin position="1"/>
        <end position="252"/>
    </location>
</feature>
<sequence length="252" mass="26537">MNLCTDQLALMLAAPGQLVSVSYLAQDGVVAPLQEAARALPANHGLAEEVYLLQPDLVLAGRYSTVATVAMLQRLGVPVIRFEPENSLDDVEASLAQMGAALGRDAEAQAVIARFRQDRALLATHAAQVRAGAEGPRAVLYSARGWTGGSETLSGDILRAAGLRNLADELGLAWGGMVALESLLIADPDRLILGQPGHSPEGWSEARALLHHPALRHSRAYATGVTANDRDWVCGTPYVLGAIARLIDGTAP</sequence>
<dbReference type="RefSeq" id="WP_264506761.1">
    <property type="nucleotide sequence ID" value="NZ_JAPDFL010000001.1"/>
</dbReference>
<name>A0ABT3H282_9RHOB</name>
<keyword evidence="3" id="KW-1185">Reference proteome</keyword>
<evidence type="ECO:0000259" key="1">
    <source>
        <dbReference type="PROSITE" id="PS50983"/>
    </source>
</evidence>
<organism evidence="2 3">
    <name type="scientific">Pararhodobacter zhoushanensis</name>
    <dbReference type="NCBI Taxonomy" id="2479545"/>
    <lineage>
        <taxon>Bacteria</taxon>
        <taxon>Pseudomonadati</taxon>
        <taxon>Pseudomonadota</taxon>
        <taxon>Alphaproteobacteria</taxon>
        <taxon>Rhodobacterales</taxon>
        <taxon>Paracoccaceae</taxon>
        <taxon>Pararhodobacter</taxon>
    </lineage>
</organism>
<dbReference type="Gene3D" id="3.40.50.1980">
    <property type="entry name" value="Nitrogenase molybdenum iron protein domain"/>
    <property type="match status" value="2"/>
</dbReference>
<gene>
    <name evidence="2" type="ORF">OKW52_16915</name>
</gene>
<proteinExistence type="predicted"/>
<comment type="caution">
    <text evidence="2">The sequence shown here is derived from an EMBL/GenBank/DDBJ whole genome shotgun (WGS) entry which is preliminary data.</text>
</comment>
<reference evidence="2 3" key="1">
    <citation type="submission" date="2022-10" db="EMBL/GenBank/DDBJ databases">
        <title>Pararhodobacter sp. nov., isolated from marine algae.</title>
        <authorList>
            <person name="Choi B.J."/>
            <person name="Kim J.M."/>
            <person name="Lee J.K."/>
            <person name="Choi D.G."/>
            <person name="Jeon C.O."/>
        </authorList>
    </citation>
    <scope>NUCLEOTIDE SEQUENCE [LARGE SCALE GENOMIC DNA]</scope>
    <source>
        <strain evidence="2 3">ZQ420</strain>
    </source>
</reference>
<dbReference type="PANTHER" id="PTHR30535">
    <property type="entry name" value="VITAMIN B12-BINDING PROTEIN"/>
    <property type="match status" value="1"/>
</dbReference>
<dbReference type="InterPro" id="IPR050902">
    <property type="entry name" value="ABC_Transporter_SBP"/>
</dbReference>
<dbReference type="PROSITE" id="PS50983">
    <property type="entry name" value="FE_B12_PBP"/>
    <property type="match status" value="1"/>
</dbReference>
<dbReference type="SUPFAM" id="SSF53807">
    <property type="entry name" value="Helical backbone' metal receptor"/>
    <property type="match status" value="1"/>
</dbReference>
<dbReference type="Pfam" id="PF01497">
    <property type="entry name" value="Peripla_BP_2"/>
    <property type="match status" value="1"/>
</dbReference>
<protein>
    <submittedName>
        <fullName evidence="2">ABC transporter substrate-binding protein</fullName>
    </submittedName>
</protein>
<evidence type="ECO:0000313" key="3">
    <source>
        <dbReference type="Proteomes" id="UP001208938"/>
    </source>
</evidence>
<dbReference type="EMBL" id="JAPDFL010000001">
    <property type="protein sequence ID" value="MCW1933892.1"/>
    <property type="molecule type" value="Genomic_DNA"/>
</dbReference>
<dbReference type="PANTHER" id="PTHR30535:SF34">
    <property type="entry name" value="MOLYBDATE-BINDING PROTEIN MOLA"/>
    <property type="match status" value="1"/>
</dbReference>
<accession>A0ABT3H282</accession>